<evidence type="ECO:0000259" key="1">
    <source>
        <dbReference type="Pfam" id="PF04167"/>
    </source>
</evidence>
<reference evidence="2" key="1">
    <citation type="submission" date="2020-11" db="EMBL/GenBank/DDBJ databases">
        <title>Nocardioides cynanchi sp. nov., isolated from soil of rhizosphere of Cynanchum wilfordii.</title>
        <authorList>
            <person name="Lee J.-S."/>
            <person name="Suh M.K."/>
            <person name="Kim J.-S."/>
        </authorList>
    </citation>
    <scope>NUCLEOTIDE SEQUENCE</scope>
    <source>
        <strain evidence="2">KCTC 19276</strain>
    </source>
</reference>
<dbReference type="AlphaFoldDB" id="A0A930VP98"/>
<sequence length="178" mass="20187">MAYRPGTEIARREVLHGLPWLECPVTVMADDGDVLAVLLEPGSPFTFHEHPFGPHPWSAHEAWGATTVLQLHRAGDAYGVWKFFDAEGFRHWYVNFEAPVVRHEECFDTDDHGLDLIVDPDGRRTWKDVADLSAMITSGRMTGEEILGVLHTAAEVSALLDRDDRWWAQWDEWTPPIG</sequence>
<comment type="caution">
    <text evidence="2">The sequence shown here is derived from an EMBL/GenBank/DDBJ whole genome shotgun (WGS) entry which is preliminary data.</text>
</comment>
<organism evidence="2 3">
    <name type="scientific">Nocardioides agariphilus</name>
    <dbReference type="NCBI Taxonomy" id="433664"/>
    <lineage>
        <taxon>Bacteria</taxon>
        <taxon>Bacillati</taxon>
        <taxon>Actinomycetota</taxon>
        <taxon>Actinomycetes</taxon>
        <taxon>Propionibacteriales</taxon>
        <taxon>Nocardioidaceae</taxon>
        <taxon>Nocardioides</taxon>
    </lineage>
</organism>
<keyword evidence="3" id="KW-1185">Reference proteome</keyword>
<dbReference type="Pfam" id="PF04167">
    <property type="entry name" value="DUF402"/>
    <property type="match status" value="1"/>
</dbReference>
<dbReference type="Gene3D" id="2.40.380.10">
    <property type="entry name" value="FomD-like"/>
    <property type="match status" value="1"/>
</dbReference>
<accession>A0A930VP98</accession>
<evidence type="ECO:0000313" key="3">
    <source>
        <dbReference type="Proteomes" id="UP000660668"/>
    </source>
</evidence>
<evidence type="ECO:0000313" key="2">
    <source>
        <dbReference type="EMBL" id="MBF4770403.1"/>
    </source>
</evidence>
<dbReference type="EMBL" id="JADKPO010000049">
    <property type="protein sequence ID" value="MBF4770403.1"/>
    <property type="molecule type" value="Genomic_DNA"/>
</dbReference>
<dbReference type="Proteomes" id="UP000660668">
    <property type="component" value="Unassembled WGS sequence"/>
</dbReference>
<dbReference type="RefSeq" id="WP_194698548.1">
    <property type="nucleotide sequence ID" value="NZ_JADKPO010000049.1"/>
</dbReference>
<dbReference type="InterPro" id="IPR007295">
    <property type="entry name" value="DUF402"/>
</dbReference>
<dbReference type="SUPFAM" id="SSF159234">
    <property type="entry name" value="FomD-like"/>
    <property type="match status" value="1"/>
</dbReference>
<proteinExistence type="predicted"/>
<name>A0A930VP98_9ACTN</name>
<dbReference type="InterPro" id="IPR035930">
    <property type="entry name" value="FomD-like_sf"/>
</dbReference>
<feature type="domain" description="DUF402" evidence="1">
    <location>
        <begin position="57"/>
        <end position="162"/>
    </location>
</feature>
<gene>
    <name evidence="2" type="ORF">ISU10_21730</name>
</gene>
<protein>
    <submittedName>
        <fullName evidence="2">DUF402 domain-containing protein</fullName>
    </submittedName>
</protein>